<evidence type="ECO:0000313" key="4">
    <source>
        <dbReference type="Proteomes" id="UP000247498"/>
    </source>
</evidence>
<feature type="domain" description="Rhodanese" evidence="2">
    <location>
        <begin position="97"/>
        <end position="243"/>
    </location>
</feature>
<dbReference type="InParanoid" id="A0A2V0PBJ2"/>
<dbReference type="OrthoDB" id="496335at2759"/>
<dbReference type="SUPFAM" id="SSF52821">
    <property type="entry name" value="Rhodanese/Cell cycle control phosphatase"/>
    <property type="match status" value="1"/>
</dbReference>
<dbReference type="PROSITE" id="PS50206">
    <property type="entry name" value="RHODANESE_3"/>
    <property type="match status" value="1"/>
</dbReference>
<dbReference type="PANTHER" id="PTHR44920">
    <property type="entry name" value="RHODANESE-LIKE DOMAIN-CONTAINING PROTEIN 14, CHLOROPLASTIC-RELATED"/>
    <property type="match status" value="1"/>
</dbReference>
<sequence>MQARQQQRPLGRSAAPGRARAVSVNAKKMRSKVGFRYNPAQLRWERDDRNADLSVDDTATVIKTKTGGDYQAWPVVHTVLKDEKLKSVSCEEARQLASRGWRLVDVRLAADFERGHAEGAVSVPMYRFVEGKTVWDNLKRVAVAAFAMRATERNPNFVADMQAAVGKNSRVLVICAIGGTLDTLVSYRREKRLFNDPERQFGRESRSLKAIYELLQGGWSSSNVRHVDGGFQQWRYQGLPVEPADD</sequence>
<dbReference type="Proteomes" id="UP000247498">
    <property type="component" value="Unassembled WGS sequence"/>
</dbReference>
<dbReference type="InterPro" id="IPR001763">
    <property type="entry name" value="Rhodanese-like_dom"/>
</dbReference>
<evidence type="ECO:0000256" key="1">
    <source>
        <dbReference type="SAM" id="MobiDB-lite"/>
    </source>
</evidence>
<dbReference type="Pfam" id="PF00581">
    <property type="entry name" value="Rhodanese"/>
    <property type="match status" value="1"/>
</dbReference>
<dbReference type="PANTHER" id="PTHR44920:SF2">
    <property type="entry name" value="RHODANESE DOMAIN-CONTAINING PROTEIN"/>
    <property type="match status" value="1"/>
</dbReference>
<dbReference type="CDD" id="cd00158">
    <property type="entry name" value="RHOD"/>
    <property type="match status" value="1"/>
</dbReference>
<protein>
    <recommendedName>
        <fullName evidence="2">Rhodanese domain-containing protein</fullName>
    </recommendedName>
</protein>
<organism evidence="3 4">
    <name type="scientific">Raphidocelis subcapitata</name>
    <dbReference type="NCBI Taxonomy" id="307507"/>
    <lineage>
        <taxon>Eukaryota</taxon>
        <taxon>Viridiplantae</taxon>
        <taxon>Chlorophyta</taxon>
        <taxon>core chlorophytes</taxon>
        <taxon>Chlorophyceae</taxon>
        <taxon>CS clade</taxon>
        <taxon>Sphaeropleales</taxon>
        <taxon>Selenastraceae</taxon>
        <taxon>Raphidocelis</taxon>
    </lineage>
</organism>
<dbReference type="STRING" id="307507.A0A2V0PBJ2"/>
<dbReference type="Gene3D" id="3.40.250.10">
    <property type="entry name" value="Rhodanese-like domain"/>
    <property type="match status" value="1"/>
</dbReference>
<reference evidence="3 4" key="1">
    <citation type="journal article" date="2018" name="Sci. Rep.">
        <title>Raphidocelis subcapitata (=Pseudokirchneriella subcapitata) provides an insight into genome evolution and environmental adaptations in the Sphaeropleales.</title>
        <authorList>
            <person name="Suzuki S."/>
            <person name="Yamaguchi H."/>
            <person name="Nakajima N."/>
            <person name="Kawachi M."/>
        </authorList>
    </citation>
    <scope>NUCLEOTIDE SEQUENCE [LARGE SCALE GENOMIC DNA]</scope>
    <source>
        <strain evidence="3 4">NIES-35</strain>
    </source>
</reference>
<name>A0A2V0PBJ2_9CHLO</name>
<evidence type="ECO:0000313" key="3">
    <source>
        <dbReference type="EMBL" id="GBF96899.1"/>
    </source>
</evidence>
<accession>A0A2V0PBJ2</accession>
<dbReference type="SMART" id="SM00450">
    <property type="entry name" value="RHOD"/>
    <property type="match status" value="1"/>
</dbReference>
<comment type="caution">
    <text evidence="3">The sequence shown here is derived from an EMBL/GenBank/DDBJ whole genome shotgun (WGS) entry which is preliminary data.</text>
</comment>
<gene>
    <name evidence="3" type="ORF">Rsub_09904</name>
</gene>
<dbReference type="InterPro" id="IPR036873">
    <property type="entry name" value="Rhodanese-like_dom_sf"/>
</dbReference>
<proteinExistence type="predicted"/>
<dbReference type="AlphaFoldDB" id="A0A2V0PBJ2"/>
<evidence type="ECO:0000259" key="2">
    <source>
        <dbReference type="PROSITE" id="PS50206"/>
    </source>
</evidence>
<dbReference type="InterPro" id="IPR043186">
    <property type="entry name" value="Str14"/>
</dbReference>
<dbReference type="GO" id="GO:0009507">
    <property type="term" value="C:chloroplast"/>
    <property type="evidence" value="ECO:0007669"/>
    <property type="project" value="TreeGrafter"/>
</dbReference>
<keyword evidence="4" id="KW-1185">Reference proteome</keyword>
<feature type="region of interest" description="Disordered" evidence="1">
    <location>
        <begin position="1"/>
        <end position="23"/>
    </location>
</feature>
<dbReference type="EMBL" id="BDRX01000088">
    <property type="protein sequence ID" value="GBF96899.1"/>
    <property type="molecule type" value="Genomic_DNA"/>
</dbReference>